<keyword evidence="1" id="KW-0732">Signal</keyword>
<dbReference type="Proteomes" id="UP001303473">
    <property type="component" value="Unassembled WGS sequence"/>
</dbReference>
<dbReference type="EMBL" id="MU853787">
    <property type="protein sequence ID" value="KAK3941134.1"/>
    <property type="molecule type" value="Genomic_DNA"/>
</dbReference>
<name>A0AAN6S5F4_9PEZI</name>
<evidence type="ECO:0000313" key="2">
    <source>
        <dbReference type="EMBL" id="KAK3941134.1"/>
    </source>
</evidence>
<feature type="non-terminal residue" evidence="2">
    <location>
        <position position="79"/>
    </location>
</feature>
<proteinExistence type="predicted"/>
<accession>A0AAN6S5F4</accession>
<evidence type="ECO:0000313" key="3">
    <source>
        <dbReference type="Proteomes" id="UP001303473"/>
    </source>
</evidence>
<gene>
    <name evidence="2" type="ORF">QBC46DRAFT_383763</name>
</gene>
<protein>
    <submittedName>
        <fullName evidence="2">Uncharacterized protein</fullName>
    </submittedName>
</protein>
<sequence length="79" mass="8931">MMQSSSMALLDAFAIAMYLPIVRPFTVRETKKRQAAGFERACWPGSQDNGGYGHKSGYGHPTQDNCFMNRLCLYFEMSI</sequence>
<evidence type="ECO:0000256" key="1">
    <source>
        <dbReference type="SAM" id="SignalP"/>
    </source>
</evidence>
<keyword evidence="3" id="KW-1185">Reference proteome</keyword>
<reference evidence="3" key="1">
    <citation type="journal article" date="2023" name="Mol. Phylogenet. Evol.">
        <title>Genome-scale phylogeny and comparative genomics of the fungal order Sordariales.</title>
        <authorList>
            <person name="Hensen N."/>
            <person name="Bonometti L."/>
            <person name="Westerberg I."/>
            <person name="Brannstrom I.O."/>
            <person name="Guillou S."/>
            <person name="Cros-Aarteil S."/>
            <person name="Calhoun S."/>
            <person name="Haridas S."/>
            <person name="Kuo A."/>
            <person name="Mondo S."/>
            <person name="Pangilinan J."/>
            <person name="Riley R."/>
            <person name="LaButti K."/>
            <person name="Andreopoulos B."/>
            <person name="Lipzen A."/>
            <person name="Chen C."/>
            <person name="Yan M."/>
            <person name="Daum C."/>
            <person name="Ng V."/>
            <person name="Clum A."/>
            <person name="Steindorff A."/>
            <person name="Ohm R.A."/>
            <person name="Martin F."/>
            <person name="Silar P."/>
            <person name="Natvig D.O."/>
            <person name="Lalanne C."/>
            <person name="Gautier V."/>
            <person name="Ament-Velasquez S.L."/>
            <person name="Kruys A."/>
            <person name="Hutchinson M.I."/>
            <person name="Powell A.J."/>
            <person name="Barry K."/>
            <person name="Miller A.N."/>
            <person name="Grigoriev I.V."/>
            <person name="Debuchy R."/>
            <person name="Gladieux P."/>
            <person name="Hiltunen Thoren M."/>
            <person name="Johannesson H."/>
        </authorList>
    </citation>
    <scope>NUCLEOTIDE SEQUENCE [LARGE SCALE GENOMIC DNA]</scope>
    <source>
        <strain evidence="3">CBS 340.73</strain>
    </source>
</reference>
<comment type="caution">
    <text evidence="2">The sequence shown here is derived from an EMBL/GenBank/DDBJ whole genome shotgun (WGS) entry which is preliminary data.</text>
</comment>
<organism evidence="2 3">
    <name type="scientific">Diplogelasinospora grovesii</name>
    <dbReference type="NCBI Taxonomy" id="303347"/>
    <lineage>
        <taxon>Eukaryota</taxon>
        <taxon>Fungi</taxon>
        <taxon>Dikarya</taxon>
        <taxon>Ascomycota</taxon>
        <taxon>Pezizomycotina</taxon>
        <taxon>Sordariomycetes</taxon>
        <taxon>Sordariomycetidae</taxon>
        <taxon>Sordariales</taxon>
        <taxon>Diplogelasinosporaceae</taxon>
        <taxon>Diplogelasinospora</taxon>
    </lineage>
</organism>
<feature type="signal peptide" evidence="1">
    <location>
        <begin position="1"/>
        <end position="24"/>
    </location>
</feature>
<dbReference type="AlphaFoldDB" id="A0AAN6S5F4"/>
<feature type="chain" id="PRO_5043052102" evidence="1">
    <location>
        <begin position="25"/>
        <end position="79"/>
    </location>
</feature>